<feature type="non-terminal residue" evidence="2">
    <location>
        <position position="1"/>
    </location>
</feature>
<gene>
    <name evidence="2" type="ORF">TorRG33x02_292370</name>
</gene>
<dbReference type="OrthoDB" id="1695614at2759"/>
<dbReference type="GO" id="GO:0006422">
    <property type="term" value="P:aspartyl-tRNA aminoacylation"/>
    <property type="evidence" value="ECO:0007669"/>
    <property type="project" value="InterPro"/>
</dbReference>
<dbReference type="InterPro" id="IPR012340">
    <property type="entry name" value="NA-bd_OB-fold"/>
</dbReference>
<comment type="caution">
    <text evidence="2">The sequence shown here is derived from an EMBL/GenBank/DDBJ whole genome shotgun (WGS) entry which is preliminary data.</text>
</comment>
<keyword evidence="3" id="KW-1185">Reference proteome</keyword>
<keyword evidence="2" id="KW-0436">Ligase</keyword>
<proteinExistence type="predicted"/>
<dbReference type="PANTHER" id="PTHR43450:SF1">
    <property type="entry name" value="ASPARTATE--TRNA LIGASE, CYTOPLASMIC"/>
    <property type="match status" value="1"/>
</dbReference>
<keyword evidence="1" id="KW-0963">Cytoplasm</keyword>
<dbReference type="GO" id="GO:0017101">
    <property type="term" value="C:aminoacyl-tRNA synthetase multienzyme complex"/>
    <property type="evidence" value="ECO:0007669"/>
    <property type="project" value="TreeGrafter"/>
</dbReference>
<dbReference type="GO" id="GO:0005524">
    <property type="term" value="F:ATP binding"/>
    <property type="evidence" value="ECO:0007669"/>
    <property type="project" value="InterPro"/>
</dbReference>
<dbReference type="SUPFAM" id="SSF50249">
    <property type="entry name" value="Nucleic acid-binding proteins"/>
    <property type="match status" value="1"/>
</dbReference>
<dbReference type="STRING" id="63057.A0A2P5CAB6"/>
<dbReference type="GO" id="GO:0005829">
    <property type="term" value="C:cytosol"/>
    <property type="evidence" value="ECO:0007669"/>
    <property type="project" value="TreeGrafter"/>
</dbReference>
<dbReference type="AlphaFoldDB" id="A0A2P5CAB6"/>
<name>A0A2P5CAB6_TREOI</name>
<reference evidence="3" key="1">
    <citation type="submission" date="2016-06" db="EMBL/GenBank/DDBJ databases">
        <title>Parallel loss of symbiosis genes in relatives of nitrogen-fixing non-legume Parasponia.</title>
        <authorList>
            <person name="Van Velzen R."/>
            <person name="Holmer R."/>
            <person name="Bu F."/>
            <person name="Rutten L."/>
            <person name="Van Zeijl A."/>
            <person name="Liu W."/>
            <person name="Santuari L."/>
            <person name="Cao Q."/>
            <person name="Sharma T."/>
            <person name="Shen D."/>
            <person name="Roswanjaya Y."/>
            <person name="Wardhani T."/>
            <person name="Kalhor M.S."/>
            <person name="Jansen J."/>
            <person name="Van den Hoogen J."/>
            <person name="Gungor B."/>
            <person name="Hartog M."/>
            <person name="Hontelez J."/>
            <person name="Verver J."/>
            <person name="Yang W.-C."/>
            <person name="Schijlen E."/>
            <person name="Repin R."/>
            <person name="Schilthuizen M."/>
            <person name="Schranz E."/>
            <person name="Heidstra R."/>
            <person name="Miyata K."/>
            <person name="Fedorova E."/>
            <person name="Kohlen W."/>
            <person name="Bisseling T."/>
            <person name="Smit S."/>
            <person name="Geurts R."/>
        </authorList>
    </citation>
    <scope>NUCLEOTIDE SEQUENCE [LARGE SCALE GENOMIC DNA]</scope>
    <source>
        <strain evidence="3">cv. RG33-2</strain>
    </source>
</reference>
<protein>
    <submittedName>
        <fullName evidence="2">Aspartyl-tRNA synthetase, archaeal-type</fullName>
    </submittedName>
</protein>
<dbReference type="InterPro" id="IPR004523">
    <property type="entry name" value="Asp-tRNA_synthase_2"/>
</dbReference>
<evidence type="ECO:0000313" key="3">
    <source>
        <dbReference type="Proteomes" id="UP000237000"/>
    </source>
</evidence>
<dbReference type="PANTHER" id="PTHR43450">
    <property type="entry name" value="ASPARTYL-TRNA SYNTHETASE"/>
    <property type="match status" value="1"/>
</dbReference>
<dbReference type="GO" id="GO:0003723">
    <property type="term" value="F:RNA binding"/>
    <property type="evidence" value="ECO:0007669"/>
    <property type="project" value="TreeGrafter"/>
</dbReference>
<evidence type="ECO:0000313" key="2">
    <source>
        <dbReference type="EMBL" id="PON57977.1"/>
    </source>
</evidence>
<accession>A0A2P5CAB6</accession>
<evidence type="ECO:0000256" key="1">
    <source>
        <dbReference type="ARBA" id="ARBA00022490"/>
    </source>
</evidence>
<dbReference type="InParanoid" id="A0A2P5CAB6"/>
<dbReference type="EMBL" id="JXTC01000391">
    <property type="protein sequence ID" value="PON57977.1"/>
    <property type="molecule type" value="Genomic_DNA"/>
</dbReference>
<keyword evidence="2" id="KW-0030">Aminoacyl-tRNA synthetase</keyword>
<sequence>AQVRVQTIRPVNKNIAFVVVRERGFTVQCVVTAIPNVVSRQMVKFVSGLCRESIIDVQGIVSVTKDPITDATQQVCPSASSGPAYECAGPLDSTRIATSMWSFR</sequence>
<dbReference type="Gene3D" id="2.40.50.140">
    <property type="entry name" value="Nucleic acid-binding proteins"/>
    <property type="match status" value="1"/>
</dbReference>
<dbReference type="Proteomes" id="UP000237000">
    <property type="component" value="Unassembled WGS sequence"/>
</dbReference>
<organism evidence="2 3">
    <name type="scientific">Trema orientale</name>
    <name type="common">Charcoal tree</name>
    <name type="synonym">Celtis orientalis</name>
    <dbReference type="NCBI Taxonomy" id="63057"/>
    <lineage>
        <taxon>Eukaryota</taxon>
        <taxon>Viridiplantae</taxon>
        <taxon>Streptophyta</taxon>
        <taxon>Embryophyta</taxon>
        <taxon>Tracheophyta</taxon>
        <taxon>Spermatophyta</taxon>
        <taxon>Magnoliopsida</taxon>
        <taxon>eudicotyledons</taxon>
        <taxon>Gunneridae</taxon>
        <taxon>Pentapetalae</taxon>
        <taxon>rosids</taxon>
        <taxon>fabids</taxon>
        <taxon>Rosales</taxon>
        <taxon>Cannabaceae</taxon>
        <taxon>Trema</taxon>
    </lineage>
</organism>
<dbReference type="GO" id="GO:0004815">
    <property type="term" value="F:aspartate-tRNA ligase activity"/>
    <property type="evidence" value="ECO:0007669"/>
    <property type="project" value="InterPro"/>
</dbReference>